<evidence type="ECO:0000256" key="3">
    <source>
        <dbReference type="ARBA" id="ARBA00014604"/>
    </source>
</evidence>
<evidence type="ECO:0000313" key="10">
    <source>
        <dbReference type="RefSeq" id="XP_030375311.1"/>
    </source>
</evidence>
<evidence type="ECO:0000256" key="5">
    <source>
        <dbReference type="ARBA" id="ARBA00022792"/>
    </source>
</evidence>
<keyword evidence="7" id="KW-0496">Mitochondrion</keyword>
<accession>A0A6J2TEX4</accession>
<keyword evidence="4 10" id="KW-0812">Transmembrane</keyword>
<reference evidence="10" key="1">
    <citation type="submission" date="2025-08" db="UniProtKB">
        <authorList>
            <consortium name="RefSeq"/>
        </authorList>
    </citation>
    <scope>IDENTIFICATION</scope>
    <source>
        <strain evidence="10">11010-0011.00</strain>
        <tissue evidence="10">Whole body</tissue>
    </source>
</reference>
<evidence type="ECO:0000256" key="4">
    <source>
        <dbReference type="ARBA" id="ARBA00022692"/>
    </source>
</evidence>
<dbReference type="GeneID" id="115624663"/>
<keyword evidence="8" id="KW-0472">Membrane</keyword>
<dbReference type="OrthoDB" id="6147888at2759"/>
<keyword evidence="9" id="KW-1185">Reference proteome</keyword>
<evidence type="ECO:0000256" key="8">
    <source>
        <dbReference type="ARBA" id="ARBA00023136"/>
    </source>
</evidence>
<dbReference type="Proteomes" id="UP000504634">
    <property type="component" value="Unplaced"/>
</dbReference>
<evidence type="ECO:0000256" key="1">
    <source>
        <dbReference type="ARBA" id="ARBA00004448"/>
    </source>
</evidence>
<dbReference type="RefSeq" id="XP_030375311.1">
    <property type="nucleotide sequence ID" value="XM_030519451.1"/>
</dbReference>
<evidence type="ECO:0000256" key="2">
    <source>
        <dbReference type="ARBA" id="ARBA00007020"/>
    </source>
</evidence>
<sequence>MCSCFCFGCKGCLIMLRRIPKLPWFPSVSCTTKITAIQPQHNWRNIATVQEPAVIKTKTEVSTEKTTEWRTIYKLPIIRLVSAFNRLKIYQALLTAAGTPLAFALGEAGHISTHAASVCASIGVTGLITLTLGSYAAKNLVGFIYINEPEDHLKLAYVDFWGRRKETLIAIDDIPTVWDQSGPPRFSFYQLISDPNCSNRRYKLLHRLGTVTDPQLFVGLFGE</sequence>
<protein>
    <recommendedName>
        <fullName evidence="3">Transmembrane protein 186</fullName>
    </recommendedName>
</protein>
<keyword evidence="6" id="KW-1133">Transmembrane helix</keyword>
<comment type="subcellular location">
    <subcellularLocation>
        <location evidence="1">Mitochondrion inner membrane</location>
        <topology evidence="1">Multi-pass membrane protein</topology>
    </subcellularLocation>
</comment>
<keyword evidence="5" id="KW-0999">Mitochondrion inner membrane</keyword>
<name>A0A6J2TEX4_DROLE</name>
<dbReference type="InterPro" id="IPR026571">
    <property type="entry name" value="Tmem186"/>
</dbReference>
<organism evidence="9 10">
    <name type="scientific">Drosophila lebanonensis</name>
    <name type="common">Fruit fly</name>
    <name type="synonym">Scaptodrosophila lebanonensis</name>
    <dbReference type="NCBI Taxonomy" id="7225"/>
    <lineage>
        <taxon>Eukaryota</taxon>
        <taxon>Metazoa</taxon>
        <taxon>Ecdysozoa</taxon>
        <taxon>Arthropoda</taxon>
        <taxon>Hexapoda</taxon>
        <taxon>Insecta</taxon>
        <taxon>Pterygota</taxon>
        <taxon>Neoptera</taxon>
        <taxon>Endopterygota</taxon>
        <taxon>Diptera</taxon>
        <taxon>Brachycera</taxon>
        <taxon>Muscomorpha</taxon>
        <taxon>Ephydroidea</taxon>
        <taxon>Drosophilidae</taxon>
        <taxon>Scaptodrosophila</taxon>
    </lineage>
</organism>
<evidence type="ECO:0000313" key="9">
    <source>
        <dbReference type="Proteomes" id="UP000504634"/>
    </source>
</evidence>
<dbReference type="GO" id="GO:0005743">
    <property type="term" value="C:mitochondrial inner membrane"/>
    <property type="evidence" value="ECO:0007669"/>
    <property type="project" value="UniProtKB-SubCell"/>
</dbReference>
<evidence type="ECO:0000256" key="7">
    <source>
        <dbReference type="ARBA" id="ARBA00023128"/>
    </source>
</evidence>
<dbReference type="PANTHER" id="PTHR13603">
    <property type="entry name" value="TRANSMEMBRANE PROTEIN 186"/>
    <property type="match status" value="1"/>
</dbReference>
<dbReference type="PANTHER" id="PTHR13603:SF1">
    <property type="entry name" value="TRANSMEMBRANE PROTEIN 186"/>
    <property type="match status" value="1"/>
</dbReference>
<dbReference type="AlphaFoldDB" id="A0A6J2TEX4"/>
<proteinExistence type="inferred from homology"/>
<gene>
    <name evidence="10" type="primary">LOC115624663</name>
</gene>
<comment type="similarity">
    <text evidence="2">Belongs to the TMEM186 family.</text>
</comment>
<evidence type="ECO:0000256" key="6">
    <source>
        <dbReference type="ARBA" id="ARBA00022989"/>
    </source>
</evidence>